<evidence type="ECO:0000313" key="1">
    <source>
        <dbReference type="EMBL" id="QHU10814.1"/>
    </source>
</evidence>
<proteinExistence type="predicted"/>
<organism evidence="1">
    <name type="scientific">viral metagenome</name>
    <dbReference type="NCBI Taxonomy" id="1070528"/>
    <lineage>
        <taxon>unclassified sequences</taxon>
        <taxon>metagenomes</taxon>
        <taxon>organismal metagenomes</taxon>
    </lineage>
</organism>
<protein>
    <submittedName>
        <fullName evidence="1">Uncharacterized protein</fullName>
    </submittedName>
</protein>
<dbReference type="AlphaFoldDB" id="A0A6C0K422"/>
<dbReference type="EMBL" id="MN740771">
    <property type="protein sequence ID" value="QHU10814.1"/>
    <property type="molecule type" value="Genomic_DNA"/>
</dbReference>
<reference evidence="1" key="1">
    <citation type="journal article" date="2020" name="Nature">
        <title>Giant virus diversity and host interactions through global metagenomics.</title>
        <authorList>
            <person name="Schulz F."/>
            <person name="Roux S."/>
            <person name="Paez-Espino D."/>
            <person name="Jungbluth S."/>
            <person name="Walsh D.A."/>
            <person name="Denef V.J."/>
            <person name="McMahon K.D."/>
            <person name="Konstantinidis K.T."/>
            <person name="Eloe-Fadrosh E.A."/>
            <person name="Kyrpides N.C."/>
            <person name="Woyke T."/>
        </authorList>
    </citation>
    <scope>NUCLEOTIDE SEQUENCE</scope>
    <source>
        <strain evidence="1">GVMAG-S-1101165-83</strain>
    </source>
</reference>
<sequence>MAAQSATFLTAFNDHFIDFVNDIINVFPDDADLATAKNSFILIRKANPKMIVKIWQMFVAEKYGDAIEKDDISFFINKDYSADLSNAENSDKIMEAINRLRRPVQMMTPEDQKKVMKYIQNLTKLSGLYHSMV</sequence>
<name>A0A6C0K422_9ZZZZ</name>
<accession>A0A6C0K422</accession>